<evidence type="ECO:0000313" key="3">
    <source>
        <dbReference type="Proteomes" id="UP000199017"/>
    </source>
</evidence>
<feature type="transmembrane region" description="Helical" evidence="1">
    <location>
        <begin position="30"/>
        <end position="48"/>
    </location>
</feature>
<dbReference type="SUPFAM" id="SSF103473">
    <property type="entry name" value="MFS general substrate transporter"/>
    <property type="match status" value="1"/>
</dbReference>
<gene>
    <name evidence="2" type="ORF">SAMN05216352_11294</name>
</gene>
<evidence type="ECO:0000256" key="1">
    <source>
        <dbReference type="SAM" id="Phobius"/>
    </source>
</evidence>
<protein>
    <submittedName>
        <fullName evidence="2">Uncharacterized protein</fullName>
    </submittedName>
</protein>
<keyword evidence="1" id="KW-1133">Transmembrane helix</keyword>
<keyword evidence="3" id="KW-1185">Reference proteome</keyword>
<feature type="transmembrane region" description="Helical" evidence="1">
    <location>
        <begin position="7"/>
        <end position="24"/>
    </location>
</feature>
<proteinExistence type="predicted"/>
<dbReference type="RefSeq" id="WP_091587089.1">
    <property type="nucleotide sequence ID" value="NZ_FNDU01000012.1"/>
</dbReference>
<dbReference type="InterPro" id="IPR036259">
    <property type="entry name" value="MFS_trans_sf"/>
</dbReference>
<feature type="transmembrane region" description="Helical" evidence="1">
    <location>
        <begin position="100"/>
        <end position="121"/>
    </location>
</feature>
<name>A0A1G8NNP2_9BACI</name>
<accession>A0A1G8NNP2</accession>
<keyword evidence="1" id="KW-0812">Transmembrane</keyword>
<organism evidence="2 3">
    <name type="scientific">Alteribacillus bidgolensis</name>
    <dbReference type="NCBI Taxonomy" id="930129"/>
    <lineage>
        <taxon>Bacteria</taxon>
        <taxon>Bacillati</taxon>
        <taxon>Bacillota</taxon>
        <taxon>Bacilli</taxon>
        <taxon>Bacillales</taxon>
        <taxon>Bacillaceae</taxon>
        <taxon>Alteribacillus</taxon>
    </lineage>
</organism>
<dbReference type="Proteomes" id="UP000199017">
    <property type="component" value="Unassembled WGS sequence"/>
</dbReference>
<reference evidence="2 3" key="1">
    <citation type="submission" date="2016-10" db="EMBL/GenBank/DDBJ databases">
        <authorList>
            <person name="de Groot N.N."/>
        </authorList>
    </citation>
    <scope>NUCLEOTIDE SEQUENCE [LARGE SCALE GENOMIC DNA]</scope>
    <source>
        <strain evidence="3">P4B,CCM 7963,CECT 7998,DSM 25260,IBRC-M 10614,KCTC 13821</strain>
    </source>
</reference>
<dbReference type="STRING" id="930129.SAMN05216352_11294"/>
<keyword evidence="1" id="KW-0472">Membrane</keyword>
<sequence>MNSKARGYWIPIFIIIGFLIGGLLLNNVNVVIPIIIGVVISLLLLELIKRKMNKSDTPPVDERVFHNIKNYMLSAIVFAFILLFFLLVIFQYYFGNDYIHINYLFLYFLLTIMTVGIAGLVGKSKNN</sequence>
<dbReference type="EMBL" id="FNDU01000012">
    <property type="protein sequence ID" value="SDI81737.1"/>
    <property type="molecule type" value="Genomic_DNA"/>
</dbReference>
<evidence type="ECO:0000313" key="2">
    <source>
        <dbReference type="EMBL" id="SDI81737.1"/>
    </source>
</evidence>
<feature type="transmembrane region" description="Helical" evidence="1">
    <location>
        <begin position="71"/>
        <end position="94"/>
    </location>
</feature>
<dbReference type="AlphaFoldDB" id="A0A1G8NNP2"/>